<organism evidence="1 2">
    <name type="scientific">Polyplosphaeria fusca</name>
    <dbReference type="NCBI Taxonomy" id="682080"/>
    <lineage>
        <taxon>Eukaryota</taxon>
        <taxon>Fungi</taxon>
        <taxon>Dikarya</taxon>
        <taxon>Ascomycota</taxon>
        <taxon>Pezizomycotina</taxon>
        <taxon>Dothideomycetes</taxon>
        <taxon>Pleosporomycetidae</taxon>
        <taxon>Pleosporales</taxon>
        <taxon>Tetraplosphaeriaceae</taxon>
        <taxon>Polyplosphaeria</taxon>
    </lineage>
</organism>
<protein>
    <recommendedName>
        <fullName evidence="3">Luciferase</fullName>
    </recommendedName>
</protein>
<accession>A0A9P4UZH9</accession>
<name>A0A9P4UZH9_9PLEO</name>
<evidence type="ECO:0008006" key="3">
    <source>
        <dbReference type="Google" id="ProtNLM"/>
    </source>
</evidence>
<dbReference type="Gene3D" id="3.20.20.30">
    <property type="entry name" value="Luciferase-like domain"/>
    <property type="match status" value="1"/>
</dbReference>
<proteinExistence type="predicted"/>
<evidence type="ECO:0000313" key="2">
    <source>
        <dbReference type="Proteomes" id="UP000799444"/>
    </source>
</evidence>
<sequence length="112" mass="12294">MDLSKCGPDYEISASDIAEDHHVRSLLDQLTATSPEVPKWTPWVITEKASIGGLGQELERWVGEADVGGVNVGFVTTPFEDVVELLVPELRSRGIYPEQEEIEDLTAKNISA</sequence>
<dbReference type="Proteomes" id="UP000799444">
    <property type="component" value="Unassembled WGS sequence"/>
</dbReference>
<dbReference type="OrthoDB" id="5561043at2759"/>
<gene>
    <name evidence="1" type="ORF">EJ04DRAFT_567133</name>
</gene>
<keyword evidence="2" id="KW-1185">Reference proteome</keyword>
<dbReference type="GO" id="GO:0016705">
    <property type="term" value="F:oxidoreductase activity, acting on paired donors, with incorporation or reduction of molecular oxygen"/>
    <property type="evidence" value="ECO:0007669"/>
    <property type="project" value="InterPro"/>
</dbReference>
<reference evidence="1" key="1">
    <citation type="journal article" date="2020" name="Stud. Mycol.">
        <title>101 Dothideomycetes genomes: a test case for predicting lifestyles and emergence of pathogens.</title>
        <authorList>
            <person name="Haridas S."/>
            <person name="Albert R."/>
            <person name="Binder M."/>
            <person name="Bloem J."/>
            <person name="Labutti K."/>
            <person name="Salamov A."/>
            <person name="Andreopoulos B."/>
            <person name="Baker S."/>
            <person name="Barry K."/>
            <person name="Bills G."/>
            <person name="Bluhm B."/>
            <person name="Cannon C."/>
            <person name="Castanera R."/>
            <person name="Culley D."/>
            <person name="Daum C."/>
            <person name="Ezra D."/>
            <person name="Gonzalez J."/>
            <person name="Henrissat B."/>
            <person name="Kuo A."/>
            <person name="Liang C."/>
            <person name="Lipzen A."/>
            <person name="Lutzoni F."/>
            <person name="Magnuson J."/>
            <person name="Mondo S."/>
            <person name="Nolan M."/>
            <person name="Ohm R."/>
            <person name="Pangilinan J."/>
            <person name="Park H.-J."/>
            <person name="Ramirez L."/>
            <person name="Alfaro M."/>
            <person name="Sun H."/>
            <person name="Tritt A."/>
            <person name="Yoshinaga Y."/>
            <person name="Zwiers L.-H."/>
            <person name="Turgeon B."/>
            <person name="Goodwin S."/>
            <person name="Spatafora J."/>
            <person name="Crous P."/>
            <person name="Grigoriev I."/>
        </authorList>
    </citation>
    <scope>NUCLEOTIDE SEQUENCE</scope>
    <source>
        <strain evidence="1">CBS 125425</strain>
    </source>
</reference>
<dbReference type="EMBL" id="ML996202">
    <property type="protein sequence ID" value="KAF2731131.1"/>
    <property type="molecule type" value="Genomic_DNA"/>
</dbReference>
<dbReference type="AlphaFoldDB" id="A0A9P4UZH9"/>
<comment type="caution">
    <text evidence="1">The sequence shown here is derived from an EMBL/GenBank/DDBJ whole genome shotgun (WGS) entry which is preliminary data.</text>
</comment>
<dbReference type="InterPro" id="IPR036661">
    <property type="entry name" value="Luciferase-like_sf"/>
</dbReference>
<evidence type="ECO:0000313" key="1">
    <source>
        <dbReference type="EMBL" id="KAF2731131.1"/>
    </source>
</evidence>